<keyword evidence="3" id="KW-0963">Cytoplasm</keyword>
<keyword evidence="7" id="KW-0418">Kinase</keyword>
<comment type="subcellular location">
    <subcellularLocation>
        <location evidence="1">Cytoplasm</location>
    </subcellularLocation>
</comment>
<proteinExistence type="predicted"/>
<evidence type="ECO:0000256" key="3">
    <source>
        <dbReference type="ARBA" id="ARBA00022490"/>
    </source>
</evidence>
<keyword evidence="2" id="KW-0813">Transport</keyword>
<dbReference type="RefSeq" id="WP_078687043.1">
    <property type="nucleotide sequence ID" value="NZ_FNWT01000002.1"/>
</dbReference>
<evidence type="ECO:0000259" key="8">
    <source>
        <dbReference type="PROSITE" id="PS51101"/>
    </source>
</evidence>
<gene>
    <name evidence="9" type="ORF">SAMN05216447_102162</name>
</gene>
<dbReference type="Proteomes" id="UP000199135">
    <property type="component" value="Unassembled WGS sequence"/>
</dbReference>
<evidence type="ECO:0000256" key="4">
    <source>
        <dbReference type="ARBA" id="ARBA00022597"/>
    </source>
</evidence>
<evidence type="ECO:0000256" key="1">
    <source>
        <dbReference type="ARBA" id="ARBA00004496"/>
    </source>
</evidence>
<evidence type="ECO:0000313" key="10">
    <source>
        <dbReference type="Proteomes" id="UP000199135"/>
    </source>
</evidence>
<dbReference type="SUPFAM" id="SSF52728">
    <property type="entry name" value="PTS IIb component"/>
    <property type="match status" value="1"/>
</dbReference>
<protein>
    <submittedName>
        <fullName evidence="9">PTS system, mannose-specific IIB component</fullName>
    </submittedName>
</protein>
<organism evidence="9 10">
    <name type="scientific">Parafannyhessea umbonata</name>
    <dbReference type="NCBI Taxonomy" id="604330"/>
    <lineage>
        <taxon>Bacteria</taxon>
        <taxon>Bacillati</taxon>
        <taxon>Actinomycetota</taxon>
        <taxon>Coriobacteriia</taxon>
        <taxon>Coriobacteriales</taxon>
        <taxon>Atopobiaceae</taxon>
        <taxon>Parafannyhessea</taxon>
    </lineage>
</organism>
<reference evidence="9 10" key="1">
    <citation type="submission" date="2016-10" db="EMBL/GenBank/DDBJ databases">
        <authorList>
            <person name="Varghese N."/>
            <person name="Submissions S."/>
        </authorList>
    </citation>
    <scope>NUCLEOTIDE SEQUENCE [LARGE SCALE GENOMIC DNA]</scope>
    <source>
        <strain evidence="9 10">WCP15</strain>
    </source>
</reference>
<sequence>MIKQLRVDDRLIHGQVALMWSKALGTKGIVVANDKAATSGMVSATLKMACPSSQRLLIKSVDDAIRIAIDPRGKDMPIFMLVDCVADALAVVRACPGVIGEVNVANVGRFVAGEKTSVLTSVELTEAEVAAARELCDCGVPVFHQVTPNDARSDVAEALYQLA</sequence>
<keyword evidence="10" id="KW-1185">Reference proteome</keyword>
<dbReference type="PROSITE" id="PS51101">
    <property type="entry name" value="PTS_EIIB_TYPE_4"/>
    <property type="match status" value="1"/>
</dbReference>
<dbReference type="Gene3D" id="3.40.35.10">
    <property type="entry name" value="Phosphotransferase system, sorbose subfamily IIB component"/>
    <property type="match status" value="1"/>
</dbReference>
<comment type="caution">
    <text evidence="9">The sequence shown here is derived from an EMBL/GenBank/DDBJ whole genome shotgun (WGS) entry which is preliminary data.</text>
</comment>
<name>A0A1H6I4Q8_9ACTN</name>
<dbReference type="InterPro" id="IPR004720">
    <property type="entry name" value="PTS_IIB_sorbose-sp"/>
</dbReference>
<evidence type="ECO:0000256" key="6">
    <source>
        <dbReference type="ARBA" id="ARBA00022683"/>
    </source>
</evidence>
<evidence type="ECO:0000256" key="7">
    <source>
        <dbReference type="ARBA" id="ARBA00022777"/>
    </source>
</evidence>
<feature type="domain" description="PTS EIIB type-4" evidence="8">
    <location>
        <begin position="1"/>
        <end position="163"/>
    </location>
</feature>
<keyword evidence="5" id="KW-0808">Transferase</keyword>
<dbReference type="Pfam" id="PF03830">
    <property type="entry name" value="PTSIIB_sorb"/>
    <property type="match status" value="1"/>
</dbReference>
<dbReference type="InterPro" id="IPR036667">
    <property type="entry name" value="PTS_IIB_sorbose-sp_sf"/>
</dbReference>
<evidence type="ECO:0000256" key="5">
    <source>
        <dbReference type="ARBA" id="ARBA00022679"/>
    </source>
</evidence>
<evidence type="ECO:0000313" key="9">
    <source>
        <dbReference type="EMBL" id="SEH43618.1"/>
    </source>
</evidence>
<keyword evidence="4" id="KW-0762">Sugar transport</keyword>
<evidence type="ECO:0000256" key="2">
    <source>
        <dbReference type="ARBA" id="ARBA00022448"/>
    </source>
</evidence>
<accession>A0A1H6I4Q8</accession>
<dbReference type="EMBL" id="FNWT01000002">
    <property type="protein sequence ID" value="SEH43618.1"/>
    <property type="molecule type" value="Genomic_DNA"/>
</dbReference>
<keyword evidence="6" id="KW-0598">Phosphotransferase system</keyword>